<sequence>MPRIRPTTALTSLKPSGNTTTYLTTCKYCRRGVYKGEAYTWQRQPAGYSHDECIAWAAKQAQAAPVEG</sequence>
<reference evidence="2" key="1">
    <citation type="submission" date="2016-06" db="EMBL/GenBank/DDBJ databases">
        <authorList>
            <person name="Varghese N."/>
            <person name="Submissions Spin"/>
        </authorList>
    </citation>
    <scope>NUCLEOTIDE SEQUENCE [LARGE SCALE GENOMIC DNA]</scope>
    <source>
        <strain evidence="2">DSM 43817</strain>
    </source>
</reference>
<evidence type="ECO:0000313" key="2">
    <source>
        <dbReference type="Proteomes" id="UP000198959"/>
    </source>
</evidence>
<dbReference type="AlphaFoldDB" id="A0A1C6RHA0"/>
<dbReference type="EMBL" id="FMHW01000001">
    <property type="protein sequence ID" value="SCL16419.1"/>
    <property type="molecule type" value="Genomic_DNA"/>
</dbReference>
<keyword evidence="2" id="KW-1185">Reference proteome</keyword>
<name>A0A1C6RHA0_9ACTN</name>
<proteinExistence type="predicted"/>
<evidence type="ECO:0000313" key="1">
    <source>
        <dbReference type="EMBL" id="SCL16419.1"/>
    </source>
</evidence>
<protein>
    <submittedName>
        <fullName evidence="1">Uncharacterized protein</fullName>
    </submittedName>
</protein>
<dbReference type="Proteomes" id="UP000198959">
    <property type="component" value="Unassembled WGS sequence"/>
</dbReference>
<dbReference type="RefSeq" id="WP_091638476.1">
    <property type="nucleotide sequence ID" value="NZ_FMHW01000001.1"/>
</dbReference>
<organism evidence="1 2">
    <name type="scientific">Micromonospora pallida</name>
    <dbReference type="NCBI Taxonomy" id="145854"/>
    <lineage>
        <taxon>Bacteria</taxon>
        <taxon>Bacillati</taxon>
        <taxon>Actinomycetota</taxon>
        <taxon>Actinomycetes</taxon>
        <taxon>Micromonosporales</taxon>
        <taxon>Micromonosporaceae</taxon>
        <taxon>Micromonospora</taxon>
    </lineage>
</organism>
<dbReference type="STRING" id="145854.GA0074692_0025"/>
<gene>
    <name evidence="1" type="ORF">GA0074692_0025</name>
</gene>
<accession>A0A1C6RHA0</accession>